<dbReference type="AlphaFoldDB" id="A0A8B5YG12"/>
<comment type="caution">
    <text evidence="1">The sequence shown here is derived from an EMBL/GenBank/DDBJ whole genome shotgun (WGS) entry which is preliminary data.</text>
</comment>
<reference evidence="1 2" key="1">
    <citation type="submission" date="2019-06" db="EMBL/GenBank/DDBJ databases">
        <title>Genome sequence analysis of &gt;100 Bacillus licheniformis strains suggests intrinsic resistance to this species.</title>
        <authorList>
            <person name="Wels M."/>
            <person name="Siezen R.J."/>
            <person name="Johansen E."/>
            <person name="Stuer-Lauridsen B."/>
            <person name="Bjerre K."/>
            <person name="Nielsen B.K.K."/>
        </authorList>
    </citation>
    <scope>NUCLEOTIDE SEQUENCE [LARGE SCALE GENOMIC DNA]</scope>
    <source>
        <strain evidence="1 2">BAC-16736</strain>
    </source>
</reference>
<dbReference type="Proteomes" id="UP000435910">
    <property type="component" value="Unassembled WGS sequence"/>
</dbReference>
<protein>
    <submittedName>
        <fullName evidence="1">Uncharacterized protein</fullName>
    </submittedName>
</protein>
<dbReference type="EMBL" id="NILC01000010">
    <property type="protein sequence ID" value="TWL31491.1"/>
    <property type="molecule type" value="Genomic_DNA"/>
</dbReference>
<evidence type="ECO:0000313" key="1">
    <source>
        <dbReference type="EMBL" id="TWL31491.1"/>
    </source>
</evidence>
<accession>A0A8B5YG12</accession>
<evidence type="ECO:0000313" key="2">
    <source>
        <dbReference type="Proteomes" id="UP000435910"/>
    </source>
</evidence>
<proteinExistence type="predicted"/>
<gene>
    <name evidence="1" type="ORF">CHCC16736_0659</name>
</gene>
<organism evidence="1 2">
    <name type="scientific">Bacillus licheniformis</name>
    <dbReference type="NCBI Taxonomy" id="1402"/>
    <lineage>
        <taxon>Bacteria</taxon>
        <taxon>Bacillati</taxon>
        <taxon>Bacillota</taxon>
        <taxon>Bacilli</taxon>
        <taxon>Bacillales</taxon>
        <taxon>Bacillaceae</taxon>
        <taxon>Bacillus</taxon>
    </lineage>
</organism>
<name>A0A8B5YG12_BACLI</name>
<sequence>MKFPIIPDQPTIDATYSFLLTVFFYIKDVQRPKKSRRCTIVPEAAEMPLNSPLSAFNLIKAPNSELFKGSIFVS</sequence>